<evidence type="ECO:0000313" key="1">
    <source>
        <dbReference type="EMBL" id="VFJ88880.1"/>
    </source>
</evidence>
<proteinExistence type="predicted"/>
<protein>
    <submittedName>
        <fullName evidence="1">Uncharacterized protein</fullName>
    </submittedName>
</protein>
<organism evidence="1">
    <name type="scientific">Candidatus Kentrum eta</name>
    <dbReference type="NCBI Taxonomy" id="2126337"/>
    <lineage>
        <taxon>Bacteria</taxon>
        <taxon>Pseudomonadati</taxon>
        <taxon>Pseudomonadota</taxon>
        <taxon>Gammaproteobacteria</taxon>
        <taxon>Candidatus Kentrum</taxon>
    </lineage>
</organism>
<dbReference type="EMBL" id="CAADFG010000011">
    <property type="protein sequence ID" value="VFJ88880.1"/>
    <property type="molecule type" value="Genomic_DNA"/>
</dbReference>
<gene>
    <name evidence="1" type="ORF">BECKH772A_GA0070896_1001127</name>
    <name evidence="2" type="ORF">BECKH772B_GA0070898_1000929</name>
    <name evidence="3" type="ORF">BECKH772C_GA0070978_1001027</name>
</gene>
<dbReference type="EMBL" id="CAADFI010000009">
    <property type="protein sequence ID" value="VFJ90434.1"/>
    <property type="molecule type" value="Genomic_DNA"/>
</dbReference>
<dbReference type="AlphaFoldDB" id="A0A450UA04"/>
<evidence type="ECO:0000313" key="2">
    <source>
        <dbReference type="EMBL" id="VFJ90434.1"/>
    </source>
</evidence>
<sequence>MTHEVRLAGKSEFSLAAERPFDLVRLRSEDRGDGWGFTSADGERSIPLPPVFDGWGRDGFSCPSLRTVRTVLPQHGFPVGSFFIEIGTLIIGLRAG</sequence>
<name>A0A450UA04_9GAMM</name>
<evidence type="ECO:0000313" key="3">
    <source>
        <dbReference type="EMBL" id="VFJ97077.1"/>
    </source>
</evidence>
<accession>A0A450UA04</accession>
<dbReference type="EMBL" id="CAADFJ010000010">
    <property type="protein sequence ID" value="VFJ97077.1"/>
    <property type="molecule type" value="Genomic_DNA"/>
</dbReference>
<reference evidence="1" key="1">
    <citation type="submission" date="2019-02" db="EMBL/GenBank/DDBJ databases">
        <authorList>
            <person name="Gruber-Vodicka R. H."/>
            <person name="Seah K. B. B."/>
        </authorList>
    </citation>
    <scope>NUCLEOTIDE SEQUENCE</scope>
    <source>
        <strain evidence="3">BECK_SA2B12</strain>
        <strain evidence="1">BECK_SA2B15</strain>
        <strain evidence="2">BECK_SA2B20</strain>
    </source>
</reference>